<dbReference type="Pfam" id="PF00005">
    <property type="entry name" value="ABC_tran"/>
    <property type="match status" value="2"/>
</dbReference>
<dbReference type="Proteomes" id="UP000614047">
    <property type="component" value="Unassembled WGS sequence"/>
</dbReference>
<protein>
    <submittedName>
        <fullName evidence="5">ATP-binding cassette subfamily F protein uup</fullName>
    </submittedName>
</protein>
<keyword evidence="2 5" id="KW-0067">ATP-binding</keyword>
<dbReference type="GO" id="GO:0005524">
    <property type="term" value="F:ATP binding"/>
    <property type="evidence" value="ECO:0007669"/>
    <property type="project" value="UniProtKB-KW"/>
</dbReference>
<evidence type="ECO:0000256" key="3">
    <source>
        <dbReference type="SAM" id="MobiDB-lite"/>
    </source>
</evidence>
<feature type="compositionally biased region" description="Low complexity" evidence="3">
    <location>
        <begin position="519"/>
        <end position="534"/>
    </location>
</feature>
<dbReference type="RefSeq" id="WP_197009999.1">
    <property type="nucleotide sequence ID" value="NZ_BAABES010000006.1"/>
</dbReference>
<feature type="domain" description="ABC transporter" evidence="4">
    <location>
        <begin position="294"/>
        <end position="512"/>
    </location>
</feature>
<dbReference type="InterPro" id="IPR027417">
    <property type="entry name" value="P-loop_NTPase"/>
</dbReference>
<keyword evidence="1" id="KW-0547">Nucleotide-binding</keyword>
<name>A0A931DHZ8_9ACTN</name>
<proteinExistence type="predicted"/>
<dbReference type="GO" id="GO:0016887">
    <property type="term" value="F:ATP hydrolysis activity"/>
    <property type="evidence" value="ECO:0007669"/>
    <property type="project" value="InterPro"/>
</dbReference>
<gene>
    <name evidence="5" type="ORF">IW256_001196</name>
</gene>
<dbReference type="GO" id="GO:0003677">
    <property type="term" value="F:DNA binding"/>
    <property type="evidence" value="ECO:0007669"/>
    <property type="project" value="InterPro"/>
</dbReference>
<comment type="caution">
    <text evidence="5">The sequence shown here is derived from an EMBL/GenBank/DDBJ whole genome shotgun (WGS) entry which is preliminary data.</text>
</comment>
<dbReference type="Pfam" id="PF16326">
    <property type="entry name" value="ABC_tran_CTD"/>
    <property type="match status" value="1"/>
</dbReference>
<dbReference type="InterPro" id="IPR037118">
    <property type="entry name" value="Val-tRNA_synth_C_sf"/>
</dbReference>
<dbReference type="InterPro" id="IPR032781">
    <property type="entry name" value="ABC_tran_Xtn"/>
</dbReference>
<organism evidence="5 6">
    <name type="scientific">Actinomadura viridis</name>
    <dbReference type="NCBI Taxonomy" id="58110"/>
    <lineage>
        <taxon>Bacteria</taxon>
        <taxon>Bacillati</taxon>
        <taxon>Actinomycetota</taxon>
        <taxon>Actinomycetes</taxon>
        <taxon>Streptosporangiales</taxon>
        <taxon>Thermomonosporaceae</taxon>
        <taxon>Actinomadura</taxon>
    </lineage>
</organism>
<dbReference type="InterPro" id="IPR003439">
    <property type="entry name" value="ABC_transporter-like_ATP-bd"/>
</dbReference>
<feature type="domain" description="ABC transporter" evidence="4">
    <location>
        <begin position="4"/>
        <end position="230"/>
    </location>
</feature>
<evidence type="ECO:0000313" key="6">
    <source>
        <dbReference type="Proteomes" id="UP000614047"/>
    </source>
</evidence>
<keyword evidence="6" id="KW-1185">Reference proteome</keyword>
<reference evidence="5" key="1">
    <citation type="submission" date="2020-11" db="EMBL/GenBank/DDBJ databases">
        <title>Sequencing the genomes of 1000 actinobacteria strains.</title>
        <authorList>
            <person name="Klenk H.-P."/>
        </authorList>
    </citation>
    <scope>NUCLEOTIDE SEQUENCE</scope>
    <source>
        <strain evidence="5">DSM 43175</strain>
    </source>
</reference>
<sequence length="608" mass="66992">MNLINVENVTKAYGPKPLLDAVSLGLDEGDRVGVVGRNGGGKSTLVEILARAAEPDEGRVTHARGLRLGYLTQRDAFTDGATVRDVVLGDRPEHEWAGDLRVREILGGLLDFLDRPAGPGGPPRPALDTPLAGMSGGERRRVALARLLVPETDLVVLDEPTNHLDLEAIDWLARHLRSRRGALLVVTHDRWFLDEVTDRTWEVVDGRVERYEGGYSAYVLAKAERDRIAAATEAKRQNLLRKELAWLRRGPQARTSKPKFRLDAAQALIADEPPPRDAVELTRFATARLGKTVFDIEDATVEVAGTALFEHLTWRLGPGDRIGLVGVNGSGKSTLLRLLDGAVTASAGRVVRGRTVQLAHLSQNLEELDPARRVLESVEEIKHRITVGKREWTASQLLERLGFRGDRQWTPIGDLSGGERRRLQLLRLLMGEPNVLLLDEPTNDLDIETLTEVEDLLDGWPGTLVVVSHDRYFLERVTDHVVALLGDGRVSMLPGGVEEYLRRRAEGTAPTRNIAVAGTPAPAAASGGAAPKPAGKGGGQDWKARKELDRLERRLDKLAKQEAELHERLAEHAADYERLQELDGRLKEIQAEAARVEEEWLMLAEDVG</sequence>
<dbReference type="InterPro" id="IPR003593">
    <property type="entry name" value="AAA+_ATPase"/>
</dbReference>
<dbReference type="PANTHER" id="PTHR42855:SF1">
    <property type="entry name" value="ABC TRANSPORTER DOMAIN-CONTAINING PROTEIN"/>
    <property type="match status" value="1"/>
</dbReference>
<dbReference type="PROSITE" id="PS50893">
    <property type="entry name" value="ABC_TRANSPORTER_2"/>
    <property type="match status" value="2"/>
</dbReference>
<dbReference type="Pfam" id="PF12848">
    <property type="entry name" value="ABC_tran_Xtn"/>
    <property type="match status" value="1"/>
</dbReference>
<dbReference type="SUPFAM" id="SSF52540">
    <property type="entry name" value="P-loop containing nucleoside triphosphate hydrolases"/>
    <property type="match status" value="2"/>
</dbReference>
<dbReference type="Gene3D" id="1.10.287.380">
    <property type="entry name" value="Valyl-tRNA synthetase, C-terminal domain"/>
    <property type="match status" value="1"/>
</dbReference>
<dbReference type="AlphaFoldDB" id="A0A931DHZ8"/>
<dbReference type="InterPro" id="IPR051309">
    <property type="entry name" value="ABCF_ATPase"/>
</dbReference>
<evidence type="ECO:0000313" key="5">
    <source>
        <dbReference type="EMBL" id="MBG6087083.1"/>
    </source>
</evidence>
<dbReference type="InterPro" id="IPR017871">
    <property type="entry name" value="ABC_transporter-like_CS"/>
</dbReference>
<dbReference type="PROSITE" id="PS00211">
    <property type="entry name" value="ABC_TRANSPORTER_1"/>
    <property type="match status" value="2"/>
</dbReference>
<accession>A0A931DHZ8</accession>
<evidence type="ECO:0000259" key="4">
    <source>
        <dbReference type="PROSITE" id="PS50893"/>
    </source>
</evidence>
<evidence type="ECO:0000256" key="2">
    <source>
        <dbReference type="ARBA" id="ARBA00022840"/>
    </source>
</evidence>
<feature type="region of interest" description="Disordered" evidence="3">
    <location>
        <begin position="519"/>
        <end position="542"/>
    </location>
</feature>
<dbReference type="CDD" id="cd03221">
    <property type="entry name" value="ABCF_EF-3"/>
    <property type="match status" value="2"/>
</dbReference>
<dbReference type="InterPro" id="IPR032524">
    <property type="entry name" value="ABC_tran_C"/>
</dbReference>
<dbReference type="Gene3D" id="3.40.50.300">
    <property type="entry name" value="P-loop containing nucleotide triphosphate hydrolases"/>
    <property type="match status" value="2"/>
</dbReference>
<dbReference type="SMART" id="SM00382">
    <property type="entry name" value="AAA"/>
    <property type="match status" value="2"/>
</dbReference>
<dbReference type="PANTHER" id="PTHR42855">
    <property type="entry name" value="ABC TRANSPORTER ATP-BINDING SUBUNIT"/>
    <property type="match status" value="1"/>
</dbReference>
<evidence type="ECO:0000256" key="1">
    <source>
        <dbReference type="ARBA" id="ARBA00022741"/>
    </source>
</evidence>
<dbReference type="EMBL" id="JADOUA010000001">
    <property type="protein sequence ID" value="MBG6087083.1"/>
    <property type="molecule type" value="Genomic_DNA"/>
</dbReference>